<name>A0A2P1MXU8_9CAUD</name>
<dbReference type="SMART" id="SM00497">
    <property type="entry name" value="IENR1"/>
    <property type="match status" value="1"/>
</dbReference>
<dbReference type="InterPro" id="IPR003647">
    <property type="entry name" value="Intron_nuc_1_rpt"/>
</dbReference>
<organism evidence="1 2">
    <name type="scientific">Staphylococcus phage phiSA_BS1</name>
    <dbReference type="NCBI Taxonomy" id="2126734"/>
    <lineage>
        <taxon>Viruses</taxon>
        <taxon>Duplodnaviria</taxon>
        <taxon>Heunggongvirae</taxon>
        <taxon>Uroviricota</taxon>
        <taxon>Caudoviricetes</taxon>
        <taxon>Herelleviridae</taxon>
        <taxon>Twortvirinae</taxon>
        <taxon>Baoshanvirus</taxon>
        <taxon>Baoshanvirus BS1</taxon>
    </lineage>
</organism>
<keyword evidence="2" id="KW-1185">Reference proteome</keyword>
<dbReference type="GeneID" id="54990138"/>
<dbReference type="RefSeq" id="YP_009799649.1">
    <property type="nucleotide sequence ID" value="NC_047945.1"/>
</dbReference>
<protein>
    <submittedName>
        <fullName evidence="1">Uncharacterized protein</fullName>
    </submittedName>
</protein>
<dbReference type="InterPro" id="IPR036388">
    <property type="entry name" value="WH-like_DNA-bd_sf"/>
</dbReference>
<reference evidence="1 2" key="1">
    <citation type="submission" date="2018-03" db="EMBL/GenBank/DDBJ databases">
        <title>Isolation, the biological characteristics and genomics of two new strains of lysate Staphylococcus aureus phage.</title>
        <authorList>
            <person name="Jin X."/>
            <person name="Zhang C."/>
        </authorList>
    </citation>
    <scope>NUCLEOTIDE SEQUENCE [LARGE SCALE GENOMIC DNA]</scope>
</reference>
<proteinExistence type="predicted"/>
<dbReference type="Proteomes" id="UP000241797">
    <property type="component" value="Segment"/>
</dbReference>
<accession>A0A2P1MXU8</accession>
<dbReference type="Gene3D" id="1.10.10.60">
    <property type="entry name" value="Homeodomain-like"/>
    <property type="match status" value="2"/>
</dbReference>
<sequence>MKKVKREWKRWTKEEIETAKSLYESGMNFAQIGRELGRGKSPVWNKLKALEINTVEKVYLYDIESIRGNIIDVDEAKTLTHRSHERIMFQCSTEGCDNTKMMIVNNLVKQGFSCPNCSTGISYSESFFTAYLEVKNIPYETQVIFEDLSDRRYDFRIQLNGTTFLCETHGKQHYYTEDEGYYKVETIQESDEIKRQYAKDNNINLIELDCRKSEFEFIQNSIAKNNILPNIEDKEIPNILDLMESNSKYPVKKIIRMYESGKTSYQIGEELEHDALTIRNILRRNNIKLRESGKPKRKVRLVETNQVFTSGLEAERQTGIANGSISRVCKGNRKTAGGYHWEYVDNE</sequence>
<dbReference type="KEGG" id="vg:54990138"/>
<evidence type="ECO:0000313" key="1">
    <source>
        <dbReference type="EMBL" id="AVP40386.1"/>
    </source>
</evidence>
<dbReference type="Gene3D" id="1.10.10.10">
    <property type="entry name" value="Winged helix-like DNA-binding domain superfamily/Winged helix DNA-binding domain"/>
    <property type="match status" value="1"/>
</dbReference>
<evidence type="ECO:0000313" key="2">
    <source>
        <dbReference type="Proteomes" id="UP000241797"/>
    </source>
</evidence>
<dbReference type="SUPFAM" id="SSF64496">
    <property type="entry name" value="DNA-binding domain of intron-encoded endonucleases"/>
    <property type="match status" value="1"/>
</dbReference>
<dbReference type="EMBL" id="MH078572">
    <property type="protein sequence ID" value="AVP40386.1"/>
    <property type="molecule type" value="Genomic_DNA"/>
</dbReference>